<dbReference type="RefSeq" id="XP_041552271.1">
    <property type="nucleotide sequence ID" value="XM_041699158.1"/>
</dbReference>
<accession>A0A7R7XER0</accession>
<evidence type="ECO:0000313" key="2">
    <source>
        <dbReference type="EMBL" id="BCS20077.1"/>
    </source>
</evidence>
<evidence type="ECO:0000313" key="3">
    <source>
        <dbReference type="Proteomes" id="UP000654913"/>
    </source>
</evidence>
<proteinExistence type="predicted"/>
<dbReference type="GeneID" id="64970082"/>
<dbReference type="AlphaFoldDB" id="A0A7R7XER0"/>
<gene>
    <name evidence="2" type="ORF">APUU_20509A</name>
</gene>
<evidence type="ECO:0000256" key="1">
    <source>
        <dbReference type="SAM" id="MobiDB-lite"/>
    </source>
</evidence>
<sequence length="195" mass="21904">MSGRRQSLTERIHSLVGSRRSSQPGSPPEDQDYTLYIGRRREPTLTGEGDFAIILHGQKSKSCEWTYKGINGQGEWETVRNSQPGFLLCDKLTKKTKVGVIKAGDRIKLDAAIRDAEKRGAMDKNLGEGGELGPGKGFAVRVLLYCCRRRILAWDDVQSTLRAFGVKDDGQLYMLPPGRYLSPSEKADYYEDMWN</sequence>
<dbReference type="Proteomes" id="UP000654913">
    <property type="component" value="Chromosome 2"/>
</dbReference>
<organism evidence="2 3">
    <name type="scientific">Aspergillus puulaauensis</name>
    <dbReference type="NCBI Taxonomy" id="1220207"/>
    <lineage>
        <taxon>Eukaryota</taxon>
        <taxon>Fungi</taxon>
        <taxon>Dikarya</taxon>
        <taxon>Ascomycota</taxon>
        <taxon>Pezizomycotina</taxon>
        <taxon>Eurotiomycetes</taxon>
        <taxon>Eurotiomycetidae</taxon>
        <taxon>Eurotiales</taxon>
        <taxon>Aspergillaceae</taxon>
        <taxon>Aspergillus</taxon>
    </lineage>
</organism>
<name>A0A7R7XER0_9EURO</name>
<reference evidence="2" key="2">
    <citation type="submission" date="2021-02" db="EMBL/GenBank/DDBJ databases">
        <title>Aspergillus puulaauensis MK2 genome sequence.</title>
        <authorList>
            <person name="Futagami T."/>
            <person name="Mori K."/>
            <person name="Kadooka C."/>
            <person name="Tanaka T."/>
        </authorList>
    </citation>
    <scope>NUCLEOTIDE SEQUENCE</scope>
    <source>
        <strain evidence="2">MK2</strain>
    </source>
</reference>
<reference evidence="2" key="1">
    <citation type="submission" date="2021-01" db="EMBL/GenBank/DDBJ databases">
        <authorList>
            <consortium name="Aspergillus puulaauensis MK2 genome sequencing consortium"/>
            <person name="Kazuki M."/>
            <person name="Futagami T."/>
        </authorList>
    </citation>
    <scope>NUCLEOTIDE SEQUENCE</scope>
    <source>
        <strain evidence="2">MK2</strain>
    </source>
</reference>
<keyword evidence="3" id="KW-1185">Reference proteome</keyword>
<dbReference type="OrthoDB" id="4505121at2759"/>
<dbReference type="KEGG" id="apuu:APUU_20509A"/>
<feature type="region of interest" description="Disordered" evidence="1">
    <location>
        <begin position="1"/>
        <end position="33"/>
    </location>
</feature>
<protein>
    <submittedName>
        <fullName evidence="2">Uncharacterized protein</fullName>
    </submittedName>
</protein>
<dbReference type="EMBL" id="AP024444">
    <property type="protein sequence ID" value="BCS20077.1"/>
    <property type="molecule type" value="Genomic_DNA"/>
</dbReference>